<sequence>MTSFAVVRGDNLDKVKIALHDMQHHGKINFRSTPRNMVPEDADNLLVSVMGVPLKSNCIAAAVVELGNNAGVVINKLRKIHPPAHIVVVSPRHEAFNDLLNNLNDYPEFNIDLSSLERKA</sequence>
<dbReference type="EMBL" id="QZAB01000583">
    <property type="protein sequence ID" value="RQD80008.1"/>
    <property type="molecule type" value="Genomic_DNA"/>
</dbReference>
<comment type="caution">
    <text evidence="1">The sequence shown here is derived from an EMBL/GenBank/DDBJ whole genome shotgun (WGS) entry which is preliminary data.</text>
</comment>
<evidence type="ECO:0000313" key="2">
    <source>
        <dbReference type="Proteomes" id="UP000284763"/>
    </source>
</evidence>
<dbReference type="Pfam" id="PF04009">
    <property type="entry name" value="DUF356"/>
    <property type="match status" value="1"/>
</dbReference>
<gene>
    <name evidence="1" type="ORF">D5R95_09115</name>
</gene>
<protein>
    <submittedName>
        <fullName evidence="1">DUF356 domain-containing protein</fullName>
    </submittedName>
</protein>
<organism evidence="1 2">
    <name type="scientific">Methanosalsum natronophilum</name>
    <dbReference type="NCBI Taxonomy" id="768733"/>
    <lineage>
        <taxon>Archaea</taxon>
        <taxon>Methanobacteriati</taxon>
        <taxon>Methanobacteriota</taxon>
        <taxon>Stenosarchaea group</taxon>
        <taxon>Methanomicrobia</taxon>
        <taxon>Methanosarcinales</taxon>
        <taxon>Methanosarcinaceae</taxon>
        <taxon>Methanosalsum</taxon>
    </lineage>
</organism>
<proteinExistence type="predicted"/>
<dbReference type="AlphaFoldDB" id="A0A3R7WA50"/>
<evidence type="ECO:0000313" key="1">
    <source>
        <dbReference type="EMBL" id="RQD80008.1"/>
    </source>
</evidence>
<dbReference type="PIRSF" id="PIRSF006606">
    <property type="entry name" value="UCP006606"/>
    <property type="match status" value="1"/>
</dbReference>
<dbReference type="InterPro" id="IPR007154">
    <property type="entry name" value="DUF356"/>
</dbReference>
<reference evidence="1 2" key="1">
    <citation type="submission" date="2018-08" db="EMBL/GenBank/DDBJ databases">
        <title>The metabolism and importance of syntrophic acetate oxidation coupled to methane or sulfide production in haloalkaline environments.</title>
        <authorList>
            <person name="Timmers P.H.A."/>
            <person name="Vavourakis C.D."/>
            <person name="Sorokin D.Y."/>
            <person name="Sinninghe Damste J.S."/>
            <person name="Muyzer G."/>
            <person name="Stams A.J.M."/>
            <person name="Plugge C.M."/>
        </authorList>
    </citation>
    <scope>NUCLEOTIDE SEQUENCE [LARGE SCALE GENOMIC DNA]</scope>
    <source>
        <strain evidence="1">MSAO_Arc3</strain>
    </source>
</reference>
<dbReference type="Proteomes" id="UP000284763">
    <property type="component" value="Unassembled WGS sequence"/>
</dbReference>
<name>A0A3R7WA50_9EURY</name>
<accession>A0A3R7WA50</accession>